<keyword evidence="5" id="KW-0804">Transcription</keyword>
<dbReference type="InterPro" id="IPR007759">
    <property type="entry name" value="Asxl_HARE-HTH"/>
</dbReference>
<sequence>MKIIKTSKSLLETAYEIMQKQHKPIAIYDLLKQICKKHKIKDFKDVQTINQLYLDITLSGQFVFCDDHSLFIKENNKAYWDQDFFEKPYVEQLESNPDEIAVKNLDFIDFMVDKSEIDENDSNNQNELENNFLENEQDNSEESKKNTDETSDDKNNNYDDSFDDYEYFYDK</sequence>
<proteinExistence type="inferred from homology"/>
<name>A0ABS5K390_9MOLU</name>
<feature type="compositionally biased region" description="Acidic residues" evidence="7">
    <location>
        <begin position="160"/>
        <end position="171"/>
    </location>
</feature>
<comment type="similarity">
    <text evidence="1">Belongs to the RpoE family.</text>
</comment>
<organism evidence="9 10">
    <name type="scientific">'Fragaria x ananassa' phyllody phytoplasma</name>
    <dbReference type="NCBI Taxonomy" id="2358428"/>
    <lineage>
        <taxon>Bacteria</taxon>
        <taxon>Bacillati</taxon>
        <taxon>Mycoplasmatota</taxon>
        <taxon>Mollicutes</taxon>
        <taxon>Acholeplasmatales</taxon>
        <taxon>Acholeplasmataceae</taxon>
        <taxon>Candidatus Phytoplasma</taxon>
        <taxon>16SrXIII (Mexican periwinkle virescence group)</taxon>
    </lineage>
</organism>
<accession>A0ABS5K390</accession>
<dbReference type="EMBL" id="JAGVRH010000001">
    <property type="protein sequence ID" value="MBS2126174.1"/>
    <property type="molecule type" value="Genomic_DNA"/>
</dbReference>
<evidence type="ECO:0000256" key="5">
    <source>
        <dbReference type="ARBA" id="ARBA00023163"/>
    </source>
</evidence>
<evidence type="ECO:0000256" key="7">
    <source>
        <dbReference type="SAM" id="MobiDB-lite"/>
    </source>
</evidence>
<reference evidence="9" key="1">
    <citation type="submission" date="2021-04" db="EMBL/GenBank/DDBJ databases">
        <title>Draft genome sequence of StrPh-CL8, a phytoplasma strain causing strawberry phyllody in Chile.</title>
        <authorList>
            <person name="Cui W."/>
            <person name="Zamorano A."/>
            <person name="Fiore N."/>
        </authorList>
    </citation>
    <scope>NUCLEOTIDE SEQUENCE [LARGE SCALE GENOMIC DNA]</scope>
    <source>
        <strain evidence="9">StrPh-Cl</strain>
    </source>
</reference>
<evidence type="ECO:0000313" key="10">
    <source>
        <dbReference type="Proteomes" id="UP000811481"/>
    </source>
</evidence>
<comment type="caution">
    <text evidence="9">The sequence shown here is derived from an EMBL/GenBank/DDBJ whole genome shotgun (WGS) entry which is preliminary data.</text>
</comment>
<dbReference type="Gene3D" id="1.10.10.1250">
    <property type="entry name" value="RNA polymerase, subunit delta, N-terminal domain"/>
    <property type="match status" value="1"/>
</dbReference>
<evidence type="ECO:0000256" key="6">
    <source>
        <dbReference type="ARBA" id="ARBA00031937"/>
    </source>
</evidence>
<keyword evidence="2 9" id="KW-0240">DNA-directed RNA polymerase</keyword>
<feature type="compositionally biased region" description="Basic and acidic residues" evidence="7">
    <location>
        <begin position="141"/>
        <end position="157"/>
    </location>
</feature>
<evidence type="ECO:0000256" key="3">
    <source>
        <dbReference type="ARBA" id="ARBA00022679"/>
    </source>
</evidence>
<evidence type="ECO:0000256" key="1">
    <source>
        <dbReference type="ARBA" id="ARBA00009828"/>
    </source>
</evidence>
<evidence type="ECO:0000256" key="2">
    <source>
        <dbReference type="ARBA" id="ARBA00022478"/>
    </source>
</evidence>
<dbReference type="InterPro" id="IPR029757">
    <property type="entry name" value="RpoE"/>
</dbReference>
<feature type="compositionally biased region" description="Low complexity" evidence="7">
    <location>
        <begin position="122"/>
        <end position="134"/>
    </location>
</feature>
<dbReference type="RefSeq" id="WP_212330754.1">
    <property type="nucleotide sequence ID" value="NZ_JAGVRH010000001.1"/>
</dbReference>
<evidence type="ECO:0000259" key="8">
    <source>
        <dbReference type="PROSITE" id="PS51913"/>
    </source>
</evidence>
<dbReference type="NCBIfam" id="TIGR04567">
    <property type="entry name" value="RNAP_delt_lowGC"/>
    <property type="match status" value="1"/>
</dbReference>
<feature type="region of interest" description="Disordered" evidence="7">
    <location>
        <begin position="118"/>
        <end position="171"/>
    </location>
</feature>
<protein>
    <recommendedName>
        <fullName evidence="6">RNAP delta factor</fullName>
    </recommendedName>
</protein>
<dbReference type="Proteomes" id="UP000811481">
    <property type="component" value="Unassembled WGS sequence"/>
</dbReference>
<evidence type="ECO:0000256" key="4">
    <source>
        <dbReference type="ARBA" id="ARBA00022695"/>
    </source>
</evidence>
<gene>
    <name evidence="9" type="primary">rpoE</name>
    <name evidence="9" type="ORF">J8J04_00355</name>
</gene>
<keyword evidence="3 9" id="KW-0808">Transferase</keyword>
<evidence type="ECO:0000313" key="9">
    <source>
        <dbReference type="EMBL" id="MBS2126174.1"/>
    </source>
</evidence>
<keyword evidence="4 9" id="KW-0548">Nucleotidyltransferase</keyword>
<dbReference type="InterPro" id="IPR038087">
    <property type="entry name" value="RNAP_delta_N_dom_sf"/>
</dbReference>
<dbReference type="GO" id="GO:0003899">
    <property type="term" value="F:DNA-directed RNA polymerase activity"/>
    <property type="evidence" value="ECO:0007669"/>
    <property type="project" value="UniProtKB-EC"/>
</dbReference>
<keyword evidence="10" id="KW-1185">Reference proteome</keyword>
<dbReference type="PROSITE" id="PS51913">
    <property type="entry name" value="HTH_HARE"/>
    <property type="match status" value="1"/>
</dbReference>
<feature type="domain" description="HTH HARE-type" evidence="8">
    <location>
        <begin position="8"/>
        <end position="75"/>
    </location>
</feature>
<dbReference type="GO" id="GO:0000428">
    <property type="term" value="C:DNA-directed RNA polymerase complex"/>
    <property type="evidence" value="ECO:0007669"/>
    <property type="project" value="UniProtKB-KW"/>
</dbReference>